<evidence type="ECO:0000256" key="1">
    <source>
        <dbReference type="SAM" id="Coils"/>
    </source>
</evidence>
<dbReference type="Proteomes" id="UP001352263">
    <property type="component" value="Unassembled WGS sequence"/>
</dbReference>
<accession>A0ABU6JGI6</accession>
<proteinExistence type="predicted"/>
<evidence type="ECO:0008006" key="4">
    <source>
        <dbReference type="Google" id="ProtNLM"/>
    </source>
</evidence>
<evidence type="ECO:0000313" key="2">
    <source>
        <dbReference type="EMBL" id="MEC4722780.1"/>
    </source>
</evidence>
<protein>
    <recommendedName>
        <fullName evidence="4">Lipoprotein</fullName>
    </recommendedName>
</protein>
<comment type="caution">
    <text evidence="2">The sequence shown here is derived from an EMBL/GenBank/DDBJ whole genome shotgun (WGS) entry which is preliminary data.</text>
</comment>
<gene>
    <name evidence="2" type="ORF">RY831_26830</name>
</gene>
<sequence length="157" mass="17405">MMAETTKGFSDRQFWMAGLVTMFLMTACSVESPAERQGRAIVNKVFPGQDIRATVVSKDGDYFCGEVGTANTGYRKFWTRWVAGGISYEGGNFSARVFTENCGVAMTDEELNIAQTHADNVARADAQQSSADRAERQRQKWLKENEKALRALSGTEN</sequence>
<reference evidence="2 3" key="1">
    <citation type="submission" date="2023-10" db="EMBL/GenBank/DDBJ databases">
        <title>Noviherbaspirillum sp. CPCC 100848 genome assembly.</title>
        <authorList>
            <person name="Li X.Y."/>
            <person name="Fang X.M."/>
        </authorList>
    </citation>
    <scope>NUCLEOTIDE SEQUENCE [LARGE SCALE GENOMIC DNA]</scope>
    <source>
        <strain evidence="2 3">CPCC 100848</strain>
    </source>
</reference>
<keyword evidence="1" id="KW-0175">Coiled coil</keyword>
<organism evidence="2 3">
    <name type="scientific">Noviherbaspirillum album</name>
    <dbReference type="NCBI Taxonomy" id="3080276"/>
    <lineage>
        <taxon>Bacteria</taxon>
        <taxon>Pseudomonadati</taxon>
        <taxon>Pseudomonadota</taxon>
        <taxon>Betaproteobacteria</taxon>
        <taxon>Burkholderiales</taxon>
        <taxon>Oxalobacteraceae</taxon>
        <taxon>Noviherbaspirillum</taxon>
    </lineage>
</organism>
<name>A0ABU6JGI6_9BURK</name>
<dbReference type="PROSITE" id="PS51257">
    <property type="entry name" value="PROKAR_LIPOPROTEIN"/>
    <property type="match status" value="1"/>
</dbReference>
<evidence type="ECO:0000313" key="3">
    <source>
        <dbReference type="Proteomes" id="UP001352263"/>
    </source>
</evidence>
<dbReference type="EMBL" id="JAWIIV010000036">
    <property type="protein sequence ID" value="MEC4722780.1"/>
    <property type="molecule type" value="Genomic_DNA"/>
</dbReference>
<keyword evidence="3" id="KW-1185">Reference proteome</keyword>
<feature type="coiled-coil region" evidence="1">
    <location>
        <begin position="124"/>
        <end position="151"/>
    </location>
</feature>